<keyword evidence="4" id="KW-0560">Oxidoreductase</keyword>
<name>A0ABR1WL49_9PEZI</name>
<feature type="signal peptide" evidence="5">
    <location>
        <begin position="1"/>
        <end position="17"/>
    </location>
</feature>
<keyword evidence="5" id="KW-0732">Signal</keyword>
<organism evidence="7 8">
    <name type="scientific">Apiospora hydei</name>
    <dbReference type="NCBI Taxonomy" id="1337664"/>
    <lineage>
        <taxon>Eukaryota</taxon>
        <taxon>Fungi</taxon>
        <taxon>Dikarya</taxon>
        <taxon>Ascomycota</taxon>
        <taxon>Pezizomycotina</taxon>
        <taxon>Sordariomycetes</taxon>
        <taxon>Xylariomycetidae</taxon>
        <taxon>Amphisphaeriales</taxon>
        <taxon>Apiosporaceae</taxon>
        <taxon>Apiospora</taxon>
    </lineage>
</organism>
<dbReference type="Gene3D" id="3.30.465.10">
    <property type="match status" value="1"/>
</dbReference>
<reference evidence="7 8" key="1">
    <citation type="submission" date="2023-01" db="EMBL/GenBank/DDBJ databases">
        <title>Analysis of 21 Apiospora genomes using comparative genomics revels a genus with tremendous synthesis potential of carbohydrate active enzymes and secondary metabolites.</title>
        <authorList>
            <person name="Sorensen T."/>
        </authorList>
    </citation>
    <scope>NUCLEOTIDE SEQUENCE [LARGE SCALE GENOMIC DNA]</scope>
    <source>
        <strain evidence="7 8">CBS 114990</strain>
    </source>
</reference>
<protein>
    <recommendedName>
        <fullName evidence="6">FAD-binding PCMH-type domain-containing protein</fullName>
    </recommendedName>
</protein>
<evidence type="ECO:0000256" key="1">
    <source>
        <dbReference type="ARBA" id="ARBA00005466"/>
    </source>
</evidence>
<accession>A0ABR1WL49</accession>
<dbReference type="PANTHER" id="PTHR42973:SF53">
    <property type="entry name" value="FAD-BINDING PCMH-TYPE DOMAIN-CONTAINING PROTEIN-RELATED"/>
    <property type="match status" value="1"/>
</dbReference>
<evidence type="ECO:0000256" key="5">
    <source>
        <dbReference type="SAM" id="SignalP"/>
    </source>
</evidence>
<dbReference type="RefSeq" id="XP_066668789.1">
    <property type="nucleotide sequence ID" value="XM_066809866.1"/>
</dbReference>
<feature type="chain" id="PRO_5045044027" description="FAD-binding PCMH-type domain-containing protein" evidence="5">
    <location>
        <begin position="18"/>
        <end position="482"/>
    </location>
</feature>
<dbReference type="GeneID" id="92042926"/>
<comment type="caution">
    <text evidence="7">The sequence shown here is derived from an EMBL/GenBank/DDBJ whole genome shotgun (WGS) entry which is preliminary data.</text>
</comment>
<proteinExistence type="inferred from homology"/>
<comment type="similarity">
    <text evidence="1">Belongs to the oxygen-dependent FAD-linked oxidoreductase family.</text>
</comment>
<evidence type="ECO:0000256" key="2">
    <source>
        <dbReference type="ARBA" id="ARBA00022630"/>
    </source>
</evidence>
<dbReference type="SUPFAM" id="SSF56176">
    <property type="entry name" value="FAD-binding/transporter-associated domain-like"/>
    <property type="match status" value="1"/>
</dbReference>
<dbReference type="InterPro" id="IPR016169">
    <property type="entry name" value="FAD-bd_PCMH_sub2"/>
</dbReference>
<feature type="domain" description="FAD-binding PCMH-type" evidence="6">
    <location>
        <begin position="45"/>
        <end position="222"/>
    </location>
</feature>
<dbReference type="EMBL" id="JAQQWN010000005">
    <property type="protein sequence ID" value="KAK8084280.1"/>
    <property type="molecule type" value="Genomic_DNA"/>
</dbReference>
<evidence type="ECO:0000313" key="8">
    <source>
        <dbReference type="Proteomes" id="UP001433268"/>
    </source>
</evidence>
<keyword evidence="8" id="KW-1185">Reference proteome</keyword>
<evidence type="ECO:0000256" key="3">
    <source>
        <dbReference type="ARBA" id="ARBA00022827"/>
    </source>
</evidence>
<evidence type="ECO:0000313" key="7">
    <source>
        <dbReference type="EMBL" id="KAK8084280.1"/>
    </source>
</evidence>
<dbReference type="PANTHER" id="PTHR42973">
    <property type="entry name" value="BINDING OXIDOREDUCTASE, PUTATIVE (AFU_ORTHOLOGUE AFUA_1G17690)-RELATED"/>
    <property type="match status" value="1"/>
</dbReference>
<dbReference type="InterPro" id="IPR036318">
    <property type="entry name" value="FAD-bd_PCMH-like_sf"/>
</dbReference>
<dbReference type="InterPro" id="IPR006094">
    <property type="entry name" value="Oxid_FAD_bind_N"/>
</dbReference>
<dbReference type="Pfam" id="PF01565">
    <property type="entry name" value="FAD_binding_4"/>
    <property type="match status" value="1"/>
</dbReference>
<evidence type="ECO:0000256" key="4">
    <source>
        <dbReference type="ARBA" id="ARBA00023002"/>
    </source>
</evidence>
<gene>
    <name evidence="7" type="ORF">PG997_005551</name>
</gene>
<dbReference type="Gene3D" id="3.40.462.20">
    <property type="match status" value="1"/>
</dbReference>
<keyword evidence="3" id="KW-0274">FAD</keyword>
<dbReference type="InterPro" id="IPR050416">
    <property type="entry name" value="FAD-linked_Oxidoreductase"/>
</dbReference>
<dbReference type="InterPro" id="IPR016166">
    <property type="entry name" value="FAD-bd_PCMH"/>
</dbReference>
<dbReference type="PROSITE" id="PS51387">
    <property type="entry name" value="FAD_PCMH"/>
    <property type="match status" value="1"/>
</dbReference>
<keyword evidence="2" id="KW-0285">Flavoprotein</keyword>
<evidence type="ECO:0000259" key="6">
    <source>
        <dbReference type="PROSITE" id="PS51387"/>
    </source>
</evidence>
<sequence>MSSGFLLSLFMLDGVHGRAPSVGNNNNTQSLTGFAPCDALINAGLSHARAPWCFVLPSSTAEVSRVLTAIRSAGDGAGDWHVAIRSGGHGTRRSNSLEQGVVVDLARLNATTYDAATKIASVGPGARWGEVYARLEEHGVSVTGGREGVVGVGGLLLGGGVSWHTARTGFACDSVIDYEVVLASGEIVHANATARADLFRALKGGGSNFGIVTGFHLETFPAANFVVGRRSISMEHIDAVIDAVAAFTDLDRTYHDNALLSAIQYRPDTEASMISVTEINTLNRANSTAFDAMNRIPTLAPATTESLTLAQSANSSALGGIVRSAGAGPVTIANDPRVMRYCAEQHESLVEDLKAALGPKAFSTILDFQPLPAYVADIGRSPRNRILFAAGAILTTRSSADRFPQVYQKVAAMVQRIEAFATSVRSNDEFVYLAYADAAQDPLGSYGAANVQHIRDAAKRYDPDGFFQHRVPGGFKISRVLH</sequence>
<dbReference type="Proteomes" id="UP001433268">
    <property type="component" value="Unassembled WGS sequence"/>
</dbReference>